<keyword evidence="3" id="KW-1185">Reference proteome</keyword>
<feature type="transmembrane region" description="Helical" evidence="1">
    <location>
        <begin position="62"/>
        <end position="85"/>
    </location>
</feature>
<dbReference type="InterPro" id="IPR025434">
    <property type="entry name" value="YesK-like"/>
</dbReference>
<evidence type="ECO:0000256" key="1">
    <source>
        <dbReference type="SAM" id="Phobius"/>
    </source>
</evidence>
<evidence type="ECO:0000313" key="3">
    <source>
        <dbReference type="Proteomes" id="UP000295416"/>
    </source>
</evidence>
<gene>
    <name evidence="2" type="ORF">EV207_103153</name>
</gene>
<organism evidence="2 3">
    <name type="scientific">Scopulibacillus darangshiensis</name>
    <dbReference type="NCBI Taxonomy" id="442528"/>
    <lineage>
        <taxon>Bacteria</taxon>
        <taxon>Bacillati</taxon>
        <taxon>Bacillota</taxon>
        <taxon>Bacilli</taxon>
        <taxon>Bacillales</taxon>
        <taxon>Sporolactobacillaceae</taxon>
        <taxon>Scopulibacillus</taxon>
    </lineage>
</organism>
<keyword evidence="1" id="KW-0472">Membrane</keyword>
<sequence length="95" mass="10935">MEIEIVIICMICAIFVVSLFHHIQKKRTNRKNLSYVIFIPMLIFSLVLFPISFILVGGWHGLFLAAIGVYLFFTSVSALIFATILKIFSNRKRKL</sequence>
<name>A0A4R2P8I4_9BACL</name>
<evidence type="ECO:0000313" key="2">
    <source>
        <dbReference type="EMBL" id="TCP31269.1"/>
    </source>
</evidence>
<keyword evidence="1" id="KW-1133">Transmembrane helix</keyword>
<protein>
    <submittedName>
        <fullName evidence="2">YesK-like protein</fullName>
    </submittedName>
</protein>
<keyword evidence="1" id="KW-0812">Transmembrane</keyword>
<reference evidence="2 3" key="1">
    <citation type="submission" date="2019-03" db="EMBL/GenBank/DDBJ databases">
        <title>Genomic Encyclopedia of Type Strains, Phase IV (KMG-IV): sequencing the most valuable type-strain genomes for metagenomic binning, comparative biology and taxonomic classification.</title>
        <authorList>
            <person name="Goeker M."/>
        </authorList>
    </citation>
    <scope>NUCLEOTIDE SEQUENCE [LARGE SCALE GENOMIC DNA]</scope>
    <source>
        <strain evidence="2 3">DSM 19377</strain>
    </source>
</reference>
<accession>A0A4R2P8I4</accession>
<feature type="transmembrane region" description="Helical" evidence="1">
    <location>
        <begin position="5"/>
        <end position="23"/>
    </location>
</feature>
<dbReference type="EMBL" id="SLXK01000003">
    <property type="protein sequence ID" value="TCP31269.1"/>
    <property type="molecule type" value="Genomic_DNA"/>
</dbReference>
<proteinExistence type="predicted"/>
<dbReference type="AlphaFoldDB" id="A0A4R2P8I4"/>
<dbReference type="Proteomes" id="UP000295416">
    <property type="component" value="Unassembled WGS sequence"/>
</dbReference>
<feature type="transmembrane region" description="Helical" evidence="1">
    <location>
        <begin position="35"/>
        <end position="56"/>
    </location>
</feature>
<comment type="caution">
    <text evidence="2">The sequence shown here is derived from an EMBL/GenBank/DDBJ whole genome shotgun (WGS) entry which is preliminary data.</text>
</comment>
<dbReference type="Pfam" id="PF14150">
    <property type="entry name" value="YesK"/>
    <property type="match status" value="1"/>
</dbReference>